<accession>A0A8J4Q668</accession>
<evidence type="ECO:0000259" key="4">
    <source>
        <dbReference type="Pfam" id="PF08263"/>
    </source>
</evidence>
<keyword evidence="3" id="KW-0812">Transmembrane</keyword>
<dbReference type="Pfam" id="PF08263">
    <property type="entry name" value="LRRNT_2"/>
    <property type="match status" value="1"/>
</dbReference>
<evidence type="ECO:0000256" key="3">
    <source>
        <dbReference type="SAM" id="Phobius"/>
    </source>
</evidence>
<comment type="caution">
    <text evidence="5">The sequence shown here is derived from an EMBL/GenBank/DDBJ whole genome shotgun (WGS) entry which is preliminary data.</text>
</comment>
<dbReference type="PANTHER" id="PTHR48065:SF11">
    <property type="entry name" value="OS11G0213300 PROTEIN"/>
    <property type="match status" value="1"/>
</dbReference>
<dbReference type="Proteomes" id="UP000737018">
    <property type="component" value="Unassembled WGS sequence"/>
</dbReference>
<evidence type="ECO:0000256" key="1">
    <source>
        <dbReference type="ARBA" id="ARBA00022614"/>
    </source>
</evidence>
<proteinExistence type="predicted"/>
<sequence length="131" mass="14906">MAASFATLHHVLFLVWFLPIAFSLSFFFFKAESISNVSCNEKDKQALLTLKRGLTDQEHVLSSWSDHKDCCIWDGVFCDKKIGRVSELHLNYSSLTHLDLSRANFCGLIPHQLGNLSSLRYLLLEIILTSM</sequence>
<dbReference type="SUPFAM" id="SSF52058">
    <property type="entry name" value="L domain-like"/>
    <property type="match status" value="1"/>
</dbReference>
<keyword evidence="2" id="KW-0677">Repeat</keyword>
<gene>
    <name evidence="5" type="ORF">CMV_027731</name>
</gene>
<name>A0A8J4Q668_9ROSI</name>
<dbReference type="OrthoDB" id="1937783at2759"/>
<dbReference type="EMBL" id="JRKL02010562">
    <property type="protein sequence ID" value="KAF3945945.1"/>
    <property type="molecule type" value="Genomic_DNA"/>
</dbReference>
<reference evidence="5" key="1">
    <citation type="submission" date="2020-03" db="EMBL/GenBank/DDBJ databases">
        <title>Castanea mollissima Vanexum genome sequencing.</title>
        <authorList>
            <person name="Staton M."/>
        </authorList>
    </citation>
    <scope>NUCLEOTIDE SEQUENCE</scope>
    <source>
        <tissue evidence="5">Leaf</tissue>
    </source>
</reference>
<keyword evidence="1" id="KW-0433">Leucine-rich repeat</keyword>
<keyword evidence="3" id="KW-1133">Transmembrane helix</keyword>
<protein>
    <recommendedName>
        <fullName evidence="4">Leucine-rich repeat-containing N-terminal plant-type domain-containing protein</fullName>
    </recommendedName>
</protein>
<keyword evidence="6" id="KW-1185">Reference proteome</keyword>
<evidence type="ECO:0000313" key="6">
    <source>
        <dbReference type="Proteomes" id="UP000737018"/>
    </source>
</evidence>
<evidence type="ECO:0000256" key="2">
    <source>
        <dbReference type="ARBA" id="ARBA00022737"/>
    </source>
</evidence>
<dbReference type="Gene3D" id="3.80.10.10">
    <property type="entry name" value="Ribonuclease Inhibitor"/>
    <property type="match status" value="1"/>
</dbReference>
<dbReference type="InterPro" id="IPR013210">
    <property type="entry name" value="LRR_N_plant-typ"/>
</dbReference>
<dbReference type="AlphaFoldDB" id="A0A8J4Q668"/>
<feature type="domain" description="Leucine-rich repeat-containing N-terminal plant-type" evidence="4">
    <location>
        <begin position="41"/>
        <end position="79"/>
    </location>
</feature>
<dbReference type="InterPro" id="IPR032675">
    <property type="entry name" value="LRR_dom_sf"/>
</dbReference>
<evidence type="ECO:0000313" key="5">
    <source>
        <dbReference type="EMBL" id="KAF3945945.1"/>
    </source>
</evidence>
<feature type="transmembrane region" description="Helical" evidence="3">
    <location>
        <begin position="6"/>
        <end position="29"/>
    </location>
</feature>
<dbReference type="PANTHER" id="PTHR48065">
    <property type="entry name" value="OS10G0469600 PROTEIN"/>
    <property type="match status" value="1"/>
</dbReference>
<organism evidence="5 6">
    <name type="scientific">Castanea mollissima</name>
    <name type="common">Chinese chestnut</name>
    <dbReference type="NCBI Taxonomy" id="60419"/>
    <lineage>
        <taxon>Eukaryota</taxon>
        <taxon>Viridiplantae</taxon>
        <taxon>Streptophyta</taxon>
        <taxon>Embryophyta</taxon>
        <taxon>Tracheophyta</taxon>
        <taxon>Spermatophyta</taxon>
        <taxon>Magnoliopsida</taxon>
        <taxon>eudicotyledons</taxon>
        <taxon>Gunneridae</taxon>
        <taxon>Pentapetalae</taxon>
        <taxon>rosids</taxon>
        <taxon>fabids</taxon>
        <taxon>Fagales</taxon>
        <taxon>Fagaceae</taxon>
        <taxon>Castanea</taxon>
    </lineage>
</organism>
<keyword evidence="3" id="KW-0472">Membrane</keyword>